<dbReference type="GO" id="GO:0022857">
    <property type="term" value="F:transmembrane transporter activity"/>
    <property type="evidence" value="ECO:0007669"/>
    <property type="project" value="UniProtKB-UniRule"/>
</dbReference>
<dbReference type="PANTHER" id="PTHR34300">
    <property type="entry name" value="QUEUOSINE PRECURSOR TRANSPORTER-RELATED"/>
    <property type="match status" value="1"/>
</dbReference>
<dbReference type="Proteomes" id="UP000576209">
    <property type="component" value="Unassembled WGS sequence"/>
</dbReference>
<keyword evidence="1" id="KW-1003">Cell membrane</keyword>
<dbReference type="InterPro" id="IPR003744">
    <property type="entry name" value="YhhQ"/>
</dbReference>
<keyword evidence="1" id="KW-0812">Transmembrane</keyword>
<dbReference type="HAMAP" id="MF_02088">
    <property type="entry name" value="Q_prec_transport"/>
    <property type="match status" value="1"/>
</dbReference>
<gene>
    <name evidence="2" type="ORF">GGR28_001108</name>
</gene>
<dbReference type="AlphaFoldDB" id="A0A840E4A1"/>
<keyword evidence="3" id="KW-1185">Reference proteome</keyword>
<name>A0A840E4A1_9BACT</name>
<dbReference type="EMBL" id="JACIFF010000002">
    <property type="protein sequence ID" value="MBB4078495.1"/>
    <property type="molecule type" value="Genomic_DNA"/>
</dbReference>
<dbReference type="PANTHER" id="PTHR34300:SF2">
    <property type="entry name" value="QUEUOSINE PRECURSOR TRANSPORTER-RELATED"/>
    <property type="match status" value="1"/>
</dbReference>
<keyword evidence="1" id="KW-0813">Transport</keyword>
<comment type="subcellular location">
    <subcellularLocation>
        <location evidence="1">Cell membrane</location>
        <topology evidence="1">Multi-pass membrane protein</topology>
    </subcellularLocation>
</comment>
<comment type="similarity">
    <text evidence="1">Belongs to the vitamin uptake transporter (VUT/ECF) (TC 2.A.88) family. Q precursor transporter subfamily.</text>
</comment>
<comment type="caution">
    <text evidence="2">The sequence shown here is derived from an EMBL/GenBank/DDBJ whole genome shotgun (WGS) entry which is preliminary data.</text>
</comment>
<feature type="transmembrane region" description="Helical" evidence="1">
    <location>
        <begin position="181"/>
        <end position="204"/>
    </location>
</feature>
<dbReference type="Pfam" id="PF02592">
    <property type="entry name" value="Vut_1"/>
    <property type="match status" value="1"/>
</dbReference>
<evidence type="ECO:0000313" key="2">
    <source>
        <dbReference type="EMBL" id="MBB4078495.1"/>
    </source>
</evidence>
<protein>
    <recommendedName>
        <fullName evidence="1">Probable queuosine precursor transporter</fullName>
        <shortName evidence="1">Q precursor transporter</shortName>
    </recommendedName>
</protein>
<sequence>MIDSPPPTPSTEVISHRPSRLFVYLAGFFVANALVAELIGVKIFALEDTLGLDPWNFNLFGEIGALQFSAGVLLWPVVFVMTDLLNEYYGQRGVKLLSYLTVGLIGYAFLMIFFAIQLSPADWWVAGAQVQGVPDNQAAFRVTFGQGLFIIVGSLLAFLIAQLTDVIVFHRIRRRTGEDKLWLRATGSTLISQLVDSFVVLYVAFKLGPELFGGVTSPWPWSRILAVATVQYVFKFTMAIGLTPVIYWLHAIIDRYLGAEVSAAMRARATVT</sequence>
<reference evidence="2 3" key="1">
    <citation type="submission" date="2020-08" db="EMBL/GenBank/DDBJ databases">
        <title>Genomic Encyclopedia of Type Strains, Phase IV (KMG-IV): sequencing the most valuable type-strain genomes for metagenomic binning, comparative biology and taxonomic classification.</title>
        <authorList>
            <person name="Goeker M."/>
        </authorList>
    </citation>
    <scope>NUCLEOTIDE SEQUENCE [LARGE SCALE GENOMIC DNA]</scope>
    <source>
        <strain evidence="2 3">DSM 105137</strain>
    </source>
</reference>
<comment type="function">
    <text evidence="1">Involved in the import of queuosine (Q) precursors, required for Q precursor salvage.</text>
</comment>
<feature type="transmembrane region" description="Helical" evidence="1">
    <location>
        <begin position="224"/>
        <end position="249"/>
    </location>
</feature>
<feature type="transmembrane region" description="Helical" evidence="1">
    <location>
        <begin position="97"/>
        <end position="118"/>
    </location>
</feature>
<proteinExistence type="inferred from homology"/>
<organism evidence="2 3">
    <name type="scientific">Neolewinella aquimaris</name>
    <dbReference type="NCBI Taxonomy" id="1835722"/>
    <lineage>
        <taxon>Bacteria</taxon>
        <taxon>Pseudomonadati</taxon>
        <taxon>Bacteroidota</taxon>
        <taxon>Saprospiria</taxon>
        <taxon>Saprospirales</taxon>
        <taxon>Lewinellaceae</taxon>
        <taxon>Neolewinella</taxon>
    </lineage>
</organism>
<evidence type="ECO:0000256" key="1">
    <source>
        <dbReference type="HAMAP-Rule" id="MF_02088"/>
    </source>
</evidence>
<accession>A0A840E4A1</accession>
<dbReference type="GO" id="GO:0005886">
    <property type="term" value="C:plasma membrane"/>
    <property type="evidence" value="ECO:0007669"/>
    <property type="project" value="UniProtKB-SubCell"/>
</dbReference>
<feature type="transmembrane region" description="Helical" evidence="1">
    <location>
        <begin position="21"/>
        <end position="45"/>
    </location>
</feature>
<dbReference type="RefSeq" id="WP_221233808.1">
    <property type="nucleotide sequence ID" value="NZ_JACIFF010000002.1"/>
</dbReference>
<evidence type="ECO:0000313" key="3">
    <source>
        <dbReference type="Proteomes" id="UP000576209"/>
    </source>
</evidence>
<feature type="transmembrane region" description="Helical" evidence="1">
    <location>
        <begin position="65"/>
        <end position="85"/>
    </location>
</feature>
<keyword evidence="1" id="KW-0472">Membrane</keyword>
<keyword evidence="1" id="KW-1133">Transmembrane helix</keyword>
<dbReference type="NCBIfam" id="TIGR00697">
    <property type="entry name" value="queuosine precursor transporter"/>
    <property type="match status" value="1"/>
</dbReference>
<feature type="transmembrane region" description="Helical" evidence="1">
    <location>
        <begin position="138"/>
        <end position="160"/>
    </location>
</feature>